<dbReference type="PROSITE" id="PS51462">
    <property type="entry name" value="NUDIX"/>
    <property type="match status" value="1"/>
</dbReference>
<dbReference type="GO" id="GO:0016818">
    <property type="term" value="F:hydrolase activity, acting on acid anhydrides, in phosphorus-containing anhydrides"/>
    <property type="evidence" value="ECO:0007669"/>
    <property type="project" value="InterPro"/>
</dbReference>
<evidence type="ECO:0000259" key="7">
    <source>
        <dbReference type="PROSITE" id="PS51462"/>
    </source>
</evidence>
<dbReference type="PANTHER" id="PTHR12318">
    <property type="entry name" value="TESTOSTERONE-REGULATED PROTEIN RP2"/>
    <property type="match status" value="1"/>
</dbReference>
<evidence type="ECO:0000256" key="4">
    <source>
        <dbReference type="ARBA" id="ARBA00022801"/>
    </source>
</evidence>
<comment type="cofactor">
    <cofactor evidence="2">
        <name>Mg(2+)</name>
        <dbReference type="ChEBI" id="CHEBI:18420"/>
    </cofactor>
</comment>
<keyword evidence="3" id="KW-0479">Metal-binding</keyword>
<name>A0A4Q2KPD8_9SPHN</name>
<dbReference type="PANTHER" id="PTHR12318:SF0">
    <property type="entry name" value="ACYL-COENZYME A DIPHOSPHATASE NUDT19"/>
    <property type="match status" value="1"/>
</dbReference>
<accession>A0A4Q2KPD8</accession>
<dbReference type="SUPFAM" id="SSF55811">
    <property type="entry name" value="Nudix"/>
    <property type="match status" value="1"/>
</dbReference>
<dbReference type="GO" id="GO:0046872">
    <property type="term" value="F:metal ion binding"/>
    <property type="evidence" value="ECO:0007669"/>
    <property type="project" value="UniProtKB-KW"/>
</dbReference>
<gene>
    <name evidence="8" type="ORF">ETX26_01505</name>
</gene>
<dbReference type="Gene3D" id="3.90.79.10">
    <property type="entry name" value="Nucleoside Triphosphate Pyrophosphohydrolase"/>
    <property type="match status" value="1"/>
</dbReference>
<dbReference type="Proteomes" id="UP000293623">
    <property type="component" value="Unassembled WGS sequence"/>
</dbReference>
<comment type="cofactor">
    <cofactor evidence="1">
        <name>Mn(2+)</name>
        <dbReference type="ChEBI" id="CHEBI:29035"/>
    </cofactor>
</comment>
<reference evidence="8 9" key="1">
    <citation type="submission" date="2019-01" db="EMBL/GenBank/DDBJ databases">
        <title>Altererythrobacter rhizovicinus sp. nov., isolated from the rhizosphere soil of Haloxylon ammodendron.</title>
        <authorList>
            <person name="Li H.-P."/>
            <person name="Gou J.-Y."/>
            <person name="Yao D."/>
            <person name="Han Q.-Q."/>
            <person name="Shao K.-Z."/>
            <person name="Zhao Q."/>
            <person name="Zhang J.-L."/>
        </authorList>
    </citation>
    <scope>NUCLEOTIDE SEQUENCE [LARGE SCALE GENOMIC DNA]</scope>
    <source>
        <strain evidence="8 9">AY-3R</strain>
    </source>
</reference>
<dbReference type="AlphaFoldDB" id="A0A4Q2KPD8"/>
<evidence type="ECO:0000313" key="9">
    <source>
        <dbReference type="Proteomes" id="UP000293623"/>
    </source>
</evidence>
<dbReference type="InterPro" id="IPR000086">
    <property type="entry name" value="NUDIX_hydrolase_dom"/>
</dbReference>
<organism evidence="8 9">
    <name type="scientific">Pelagerythrobacter rhizovicinus</name>
    <dbReference type="NCBI Taxonomy" id="2268576"/>
    <lineage>
        <taxon>Bacteria</taxon>
        <taxon>Pseudomonadati</taxon>
        <taxon>Pseudomonadota</taxon>
        <taxon>Alphaproteobacteria</taxon>
        <taxon>Sphingomonadales</taxon>
        <taxon>Erythrobacteraceae</taxon>
        <taxon>Pelagerythrobacter</taxon>
    </lineage>
</organism>
<protein>
    <submittedName>
        <fullName evidence="8">NUDIX domain-containing protein</fullName>
    </submittedName>
</protein>
<keyword evidence="4" id="KW-0378">Hydrolase</keyword>
<dbReference type="CDD" id="cd18870">
    <property type="entry name" value="NUDIX_AcylCoAdiphos_Nudt19"/>
    <property type="match status" value="1"/>
</dbReference>
<dbReference type="InterPro" id="IPR039121">
    <property type="entry name" value="NUDT19"/>
</dbReference>
<evidence type="ECO:0000313" key="8">
    <source>
        <dbReference type="EMBL" id="RXZ65462.1"/>
    </source>
</evidence>
<evidence type="ECO:0000256" key="5">
    <source>
        <dbReference type="ARBA" id="ARBA00022842"/>
    </source>
</evidence>
<evidence type="ECO:0000256" key="3">
    <source>
        <dbReference type="ARBA" id="ARBA00022723"/>
    </source>
</evidence>
<keyword evidence="6" id="KW-0464">Manganese</keyword>
<dbReference type="OrthoDB" id="7183442at2"/>
<feature type="domain" description="Nudix hydrolase" evidence="7">
    <location>
        <begin position="9"/>
        <end position="199"/>
    </location>
</feature>
<sequence>MAMSDTPADGIPAATLVIFRHGPRGGPPELLMVTRARSMAFAGGAAVFPGGRVDQADRDLARRLKGIKNADEAAHRITAIRETLEETGLAVGVVGKIDAERAAEARRMLHEKDALAPVLEAMDWSLDLEAIVPFARWFPKNERLPRVFDTRFYLTGLGTGAVDIAVDATENTRLFWITARDALDAADRGEISVIFPTRRNLERLAQFDDFDAALSDCAAHPPRTIVPFFEEHDGEGWICIPDDAGYPITRERLRGLSRG</sequence>
<evidence type="ECO:0000256" key="1">
    <source>
        <dbReference type="ARBA" id="ARBA00001936"/>
    </source>
</evidence>
<dbReference type="InterPro" id="IPR015797">
    <property type="entry name" value="NUDIX_hydrolase-like_dom_sf"/>
</dbReference>
<evidence type="ECO:0000256" key="6">
    <source>
        <dbReference type="ARBA" id="ARBA00023211"/>
    </source>
</evidence>
<proteinExistence type="predicted"/>
<comment type="caution">
    <text evidence="8">The sequence shown here is derived from an EMBL/GenBank/DDBJ whole genome shotgun (WGS) entry which is preliminary data.</text>
</comment>
<evidence type="ECO:0000256" key="2">
    <source>
        <dbReference type="ARBA" id="ARBA00001946"/>
    </source>
</evidence>
<keyword evidence="9" id="KW-1185">Reference proteome</keyword>
<dbReference type="EMBL" id="SDPV01000001">
    <property type="protein sequence ID" value="RXZ65462.1"/>
    <property type="molecule type" value="Genomic_DNA"/>
</dbReference>
<keyword evidence="5" id="KW-0460">Magnesium</keyword>